<evidence type="ECO:0000256" key="8">
    <source>
        <dbReference type="PIRNR" id="PIRNR001084"/>
    </source>
</evidence>
<keyword evidence="13" id="KW-1185">Reference proteome</keyword>
<name>A0ABS6JYN0_9BACI</name>
<feature type="domain" description="Beta-galactosidase trimerisation" evidence="10">
    <location>
        <begin position="404"/>
        <end position="609"/>
    </location>
</feature>
<evidence type="ECO:0000259" key="9">
    <source>
        <dbReference type="Pfam" id="PF02449"/>
    </source>
</evidence>
<accession>A0ABS6JYN0</accession>
<dbReference type="InterPro" id="IPR013780">
    <property type="entry name" value="Glyco_hydro_b"/>
</dbReference>
<dbReference type="Pfam" id="PF08532">
    <property type="entry name" value="Glyco_hydro_42M"/>
    <property type="match status" value="1"/>
</dbReference>
<keyword evidence="5 8" id="KW-0378">Hydrolase</keyword>
<protein>
    <recommendedName>
        <fullName evidence="3 8">Beta-galactosidase</fullName>
        <shortName evidence="8">Beta-gal</shortName>
        <ecNumber evidence="3 8">3.2.1.23</ecNumber>
    </recommendedName>
</protein>
<dbReference type="InterPro" id="IPR029062">
    <property type="entry name" value="Class_I_gatase-like"/>
</dbReference>
<dbReference type="InterPro" id="IPR017853">
    <property type="entry name" value="GH"/>
</dbReference>
<dbReference type="CDD" id="cd03143">
    <property type="entry name" value="A4_beta-galactosidase_middle_domain"/>
    <property type="match status" value="1"/>
</dbReference>
<evidence type="ECO:0000256" key="1">
    <source>
        <dbReference type="ARBA" id="ARBA00001412"/>
    </source>
</evidence>
<dbReference type="InterPro" id="IPR013738">
    <property type="entry name" value="Beta_galactosidase_Trimer"/>
</dbReference>
<evidence type="ECO:0000256" key="4">
    <source>
        <dbReference type="ARBA" id="ARBA00022723"/>
    </source>
</evidence>
<dbReference type="PANTHER" id="PTHR36447:SF2">
    <property type="entry name" value="BETA-GALACTOSIDASE YESZ"/>
    <property type="match status" value="1"/>
</dbReference>
<dbReference type="InterPro" id="IPR003476">
    <property type="entry name" value="Glyco_hydro_42"/>
</dbReference>
<feature type="domain" description="Beta-galactosidase C-terminal" evidence="11">
    <location>
        <begin position="624"/>
        <end position="679"/>
    </location>
</feature>
<comment type="catalytic activity">
    <reaction evidence="1 8">
        <text>Hydrolysis of terminal non-reducing beta-D-galactose residues in beta-D-galactosides.</text>
        <dbReference type="EC" id="3.2.1.23"/>
    </reaction>
</comment>
<keyword evidence="6" id="KW-0862">Zinc</keyword>
<dbReference type="InterPro" id="IPR013529">
    <property type="entry name" value="Glyco_hydro_42_N"/>
</dbReference>
<dbReference type="InterPro" id="IPR013739">
    <property type="entry name" value="Beta_galactosidase_C"/>
</dbReference>
<evidence type="ECO:0000256" key="3">
    <source>
        <dbReference type="ARBA" id="ARBA00012756"/>
    </source>
</evidence>
<reference evidence="12 13" key="1">
    <citation type="submission" date="2021-06" db="EMBL/GenBank/DDBJ databases">
        <title>Bacillus sp. RD4P76, an endophyte from a halophyte.</title>
        <authorList>
            <person name="Sun J.-Q."/>
        </authorList>
    </citation>
    <scope>NUCLEOTIDE SEQUENCE [LARGE SCALE GENOMIC DNA]</scope>
    <source>
        <strain evidence="12 13">JCM 17098</strain>
    </source>
</reference>
<keyword evidence="4" id="KW-0479">Metal-binding</keyword>
<dbReference type="Proteomes" id="UP000790580">
    <property type="component" value="Unassembled WGS sequence"/>
</dbReference>
<dbReference type="Gene3D" id="3.20.20.80">
    <property type="entry name" value="Glycosidases"/>
    <property type="match status" value="1"/>
</dbReference>
<evidence type="ECO:0000256" key="6">
    <source>
        <dbReference type="ARBA" id="ARBA00022833"/>
    </source>
</evidence>
<dbReference type="Gene3D" id="3.40.50.880">
    <property type="match status" value="1"/>
</dbReference>
<organism evidence="12 13">
    <name type="scientific">Evansella alkalicola</name>
    <dbReference type="NCBI Taxonomy" id="745819"/>
    <lineage>
        <taxon>Bacteria</taxon>
        <taxon>Bacillati</taxon>
        <taxon>Bacillota</taxon>
        <taxon>Bacilli</taxon>
        <taxon>Bacillales</taxon>
        <taxon>Bacillaceae</taxon>
        <taxon>Evansella</taxon>
    </lineage>
</organism>
<sequence>MKKFVQNEEFQLGVCYYPEHWPEELWADDYRRMKEMHFSTVRLAEFAWAIFEPSEGEFSFELFDRAIDLAHEHGLKVVLGTPTATPPAWLTHKYPEVLNSTQEGVQFQHGLRRHYNYNAEIYHQFSARIVRKMVEHYRNHPAVIGWQLDNEFNCEVDVFYSDADHKAFQNWVKKKYETLDNVNQAWGTVFWSQTYTSWEQIHLPRPNPSQSQNPHLALDEKRFISDSTIAYAKLQADIIREVAPHQWITTNGLYGHIDNHQMTEDLLDFFAYDSYPNFSTIFPDKGKNPLLDRKWGWNLSNVRSVSSTFGVFEQQSGPGGWVNRMQQPSPKPGQMRLWTYQSIAHGADMLLYFRWRTATMGTETYWHGINDYHNQPNRRVDEAKTIGRELNQIGNDLLGAEYQAEVAIVRDYDNEWDGELDLWHGPFSDRSNTAWFKALQYSHVPSDVAYINDHTTLADLNQYTTLIYPHPAIMTERTSELLEAFVKAGGNVIFGCRTGYKDKTGQCYMKPFPGVVSELCGVTVDEFSLHNAEHPAPSVKTRVGTFQSDGFSEVLQVQSENAEVIGSYSESHVVGKPALVKNSVGNGTVYYFGGVFTEESASFLLEELQITSPVESWLVLPQKVELAIRKDQNGKEFIFLLNYSDSEQTIQVKNMRTNLLTGEALQGEVVMEPYGVVIL</sequence>
<evidence type="ECO:0000313" key="12">
    <source>
        <dbReference type="EMBL" id="MBU9723196.1"/>
    </source>
</evidence>
<dbReference type="EC" id="3.2.1.23" evidence="3 8"/>
<evidence type="ECO:0000256" key="7">
    <source>
        <dbReference type="ARBA" id="ARBA00023295"/>
    </source>
</evidence>
<evidence type="ECO:0000259" key="10">
    <source>
        <dbReference type="Pfam" id="PF08532"/>
    </source>
</evidence>
<dbReference type="Pfam" id="PF02449">
    <property type="entry name" value="Glyco_hydro_42"/>
    <property type="match status" value="1"/>
</dbReference>
<evidence type="ECO:0000259" key="11">
    <source>
        <dbReference type="Pfam" id="PF08533"/>
    </source>
</evidence>
<keyword evidence="7 8" id="KW-0326">Glycosidase</keyword>
<evidence type="ECO:0000313" key="13">
    <source>
        <dbReference type="Proteomes" id="UP000790580"/>
    </source>
</evidence>
<dbReference type="Gene3D" id="2.60.40.1180">
    <property type="entry name" value="Golgi alpha-mannosidase II"/>
    <property type="match status" value="1"/>
</dbReference>
<dbReference type="SUPFAM" id="SSF51445">
    <property type="entry name" value="(Trans)glycosidases"/>
    <property type="match status" value="1"/>
</dbReference>
<evidence type="ECO:0000256" key="2">
    <source>
        <dbReference type="ARBA" id="ARBA00005940"/>
    </source>
</evidence>
<dbReference type="RefSeq" id="WP_088076744.1">
    <property type="nucleotide sequence ID" value="NZ_JAHQCR010000072.1"/>
</dbReference>
<comment type="caution">
    <text evidence="12">The sequence shown here is derived from an EMBL/GenBank/DDBJ whole genome shotgun (WGS) entry which is preliminary data.</text>
</comment>
<dbReference type="Pfam" id="PF08533">
    <property type="entry name" value="Glyco_hydro_42C"/>
    <property type="match status" value="1"/>
</dbReference>
<gene>
    <name evidence="12" type="ORF">KS407_17395</name>
</gene>
<evidence type="ECO:0000256" key="5">
    <source>
        <dbReference type="ARBA" id="ARBA00022801"/>
    </source>
</evidence>
<proteinExistence type="inferred from homology"/>
<feature type="domain" description="Glycoside hydrolase family 42 N-terminal" evidence="9">
    <location>
        <begin position="15"/>
        <end position="393"/>
    </location>
</feature>
<dbReference type="PANTHER" id="PTHR36447">
    <property type="entry name" value="BETA-GALACTOSIDASE GANA"/>
    <property type="match status" value="1"/>
</dbReference>
<dbReference type="EMBL" id="JAHQCR010000072">
    <property type="protein sequence ID" value="MBU9723196.1"/>
    <property type="molecule type" value="Genomic_DNA"/>
</dbReference>
<dbReference type="PIRSF" id="PIRSF001084">
    <property type="entry name" value="B-galactosidase"/>
    <property type="match status" value="1"/>
</dbReference>
<dbReference type="SUPFAM" id="SSF52317">
    <property type="entry name" value="Class I glutamine amidotransferase-like"/>
    <property type="match status" value="1"/>
</dbReference>
<comment type="similarity">
    <text evidence="2 8">Belongs to the glycosyl hydrolase 42 family.</text>
</comment>